<evidence type="ECO:0000313" key="1">
    <source>
        <dbReference type="EnsemblPlants" id="QL07p020237:mrna"/>
    </source>
</evidence>
<dbReference type="Proteomes" id="UP000594261">
    <property type="component" value="Chromosome 7"/>
</dbReference>
<name>A0A7N2M438_QUELO</name>
<dbReference type="InParanoid" id="A0A7N2M438"/>
<reference evidence="1" key="2">
    <citation type="submission" date="2021-01" db="UniProtKB">
        <authorList>
            <consortium name="EnsemblPlants"/>
        </authorList>
    </citation>
    <scope>IDENTIFICATION</scope>
</reference>
<organism evidence="1 2">
    <name type="scientific">Quercus lobata</name>
    <name type="common">Valley oak</name>
    <dbReference type="NCBI Taxonomy" id="97700"/>
    <lineage>
        <taxon>Eukaryota</taxon>
        <taxon>Viridiplantae</taxon>
        <taxon>Streptophyta</taxon>
        <taxon>Embryophyta</taxon>
        <taxon>Tracheophyta</taxon>
        <taxon>Spermatophyta</taxon>
        <taxon>Magnoliopsida</taxon>
        <taxon>eudicotyledons</taxon>
        <taxon>Gunneridae</taxon>
        <taxon>Pentapetalae</taxon>
        <taxon>rosids</taxon>
        <taxon>fabids</taxon>
        <taxon>Fagales</taxon>
        <taxon>Fagaceae</taxon>
        <taxon>Quercus</taxon>
    </lineage>
</organism>
<dbReference type="OMA" id="WMEIMAI"/>
<reference evidence="1 2" key="1">
    <citation type="journal article" date="2016" name="G3 (Bethesda)">
        <title>First Draft Assembly and Annotation of the Genome of a California Endemic Oak Quercus lobata Nee (Fagaceae).</title>
        <authorList>
            <person name="Sork V.L."/>
            <person name="Fitz-Gibbon S.T."/>
            <person name="Puiu D."/>
            <person name="Crepeau M."/>
            <person name="Gugger P.F."/>
            <person name="Sherman R."/>
            <person name="Stevens K."/>
            <person name="Langley C.H."/>
            <person name="Pellegrini M."/>
            <person name="Salzberg S.L."/>
        </authorList>
    </citation>
    <scope>NUCLEOTIDE SEQUENCE [LARGE SCALE GENOMIC DNA]</scope>
    <source>
        <strain evidence="1 2">cv. SW786</strain>
    </source>
</reference>
<protein>
    <submittedName>
        <fullName evidence="1">Uncharacterized protein</fullName>
    </submittedName>
</protein>
<proteinExistence type="predicted"/>
<keyword evidence="2" id="KW-1185">Reference proteome</keyword>
<evidence type="ECO:0000313" key="2">
    <source>
        <dbReference type="Proteomes" id="UP000594261"/>
    </source>
</evidence>
<dbReference type="AlphaFoldDB" id="A0A7N2M438"/>
<dbReference type="EnsemblPlants" id="QL07p020237:mrna">
    <property type="protein sequence ID" value="QL07p020237:mrna"/>
    <property type="gene ID" value="QL07p020237"/>
</dbReference>
<dbReference type="Gramene" id="QL07p020237:mrna">
    <property type="protein sequence ID" value="QL07p020237:mrna"/>
    <property type="gene ID" value="QL07p020237"/>
</dbReference>
<dbReference type="EMBL" id="LRBV02000007">
    <property type="status" value="NOT_ANNOTATED_CDS"/>
    <property type="molecule type" value="Genomic_DNA"/>
</dbReference>
<accession>A0A7N2M438</accession>
<sequence length="254" mass="29734">MGFRDIQAFNLALLVKQAWRLIQDKHSLFYRVYKSRYFPTCTLMEAGEAGLGNNPSYVWRSLLAARDLIREGSIWQVGDGRTIEVSTHKWLSYKPVLTGEPQPNLKVSKLIDENSWQWDREKLFDLFAYRTWMEIMAIPLSRVAGRDKLNWKENKGKVFSVKSAYQVALRLKQQDYVEHSTAARDRPIWNKIWTLKVPPKKQPSMCYGPALLPGTYGHYVGGNYKNAPMQPQTSLYFGYWWTDWNVMNWRSGLR</sequence>